<evidence type="ECO:0000313" key="3">
    <source>
        <dbReference type="Proteomes" id="UP000234254"/>
    </source>
</evidence>
<feature type="compositionally biased region" description="Basic and acidic residues" evidence="1">
    <location>
        <begin position="334"/>
        <end position="355"/>
    </location>
</feature>
<accession>A0A2I1D9D5</accession>
<sequence length="376" mass="42016">MLRCDDPTCTCQPAPPKPNRQIQLTLHDASTSKTIAIHHADADLDITFDIINKRLVLQETIYRVLSNTPSSTCGGNGGGKEINTSRTPLPKRPVSWTFTMNFPISTTSNTKNGTKGNTKSKIKNKNKNKSSNNSSGGTTLHFANLIGLNDNSLLLTLTLQTTPSSGETGTGGKVPKVHTKERINNFNTTLEKSNLQEGLYLPLLHAAQQHHQHQHQHQQKESKGRKVQMQIMLPAERLHSWRTVALIVRTFRRVSAEQWCQLIHLKPEPRPPGLGGLDWRGVEDLVLASSVSSGSSSSLSGDWGGEGDRDGRKEKMTTRKKKKEPNKKKKKTVEKKAEKKKIPWGEQKKEERLPEDVDDPVIGVGDYIIFRELYTW</sequence>
<dbReference type="RefSeq" id="XP_024695079.1">
    <property type="nucleotide sequence ID" value="XM_024835829.1"/>
</dbReference>
<evidence type="ECO:0000313" key="2">
    <source>
        <dbReference type="EMBL" id="PKY06485.1"/>
    </source>
</evidence>
<feature type="compositionally biased region" description="Basic residues" evidence="1">
    <location>
        <begin position="318"/>
        <end position="333"/>
    </location>
</feature>
<dbReference type="Proteomes" id="UP000234254">
    <property type="component" value="Unassembled WGS sequence"/>
</dbReference>
<feature type="region of interest" description="Disordered" evidence="1">
    <location>
        <begin position="72"/>
        <end position="136"/>
    </location>
</feature>
<name>A0A2I1D9D5_ASPC2</name>
<protein>
    <submittedName>
        <fullName evidence="2">Uncharacterized protein</fullName>
    </submittedName>
</protein>
<organism evidence="2 3">
    <name type="scientific">Aspergillus campestris (strain IBT 28561)</name>
    <dbReference type="NCBI Taxonomy" id="1392248"/>
    <lineage>
        <taxon>Eukaryota</taxon>
        <taxon>Fungi</taxon>
        <taxon>Dikarya</taxon>
        <taxon>Ascomycota</taxon>
        <taxon>Pezizomycotina</taxon>
        <taxon>Eurotiomycetes</taxon>
        <taxon>Eurotiomycetidae</taxon>
        <taxon>Eurotiales</taxon>
        <taxon>Aspergillaceae</taxon>
        <taxon>Aspergillus</taxon>
        <taxon>Aspergillus subgen. Circumdati</taxon>
    </lineage>
</organism>
<dbReference type="EMBL" id="MSFM01000003">
    <property type="protein sequence ID" value="PKY06485.1"/>
    <property type="molecule type" value="Genomic_DNA"/>
</dbReference>
<feature type="compositionally biased region" description="Low complexity" evidence="1">
    <location>
        <begin position="292"/>
        <end position="301"/>
    </location>
</feature>
<comment type="caution">
    <text evidence="2">The sequence shown here is derived from an EMBL/GenBank/DDBJ whole genome shotgun (WGS) entry which is preliminary data.</text>
</comment>
<dbReference type="GeneID" id="36543353"/>
<feature type="compositionally biased region" description="Basic residues" evidence="1">
    <location>
        <begin position="118"/>
        <end position="128"/>
    </location>
</feature>
<dbReference type="OrthoDB" id="4469984at2759"/>
<proteinExistence type="predicted"/>
<dbReference type="AlphaFoldDB" id="A0A2I1D9D5"/>
<feature type="compositionally biased region" description="Low complexity" evidence="1">
    <location>
        <begin position="104"/>
        <end position="117"/>
    </location>
</feature>
<evidence type="ECO:0000256" key="1">
    <source>
        <dbReference type="SAM" id="MobiDB-lite"/>
    </source>
</evidence>
<reference evidence="2" key="1">
    <citation type="submission" date="2016-12" db="EMBL/GenBank/DDBJ databases">
        <title>The genomes of Aspergillus section Nigri reveals drivers in fungal speciation.</title>
        <authorList>
            <consortium name="DOE Joint Genome Institute"/>
            <person name="Vesth T.C."/>
            <person name="Nybo J."/>
            <person name="Theobald S."/>
            <person name="Brandl J."/>
            <person name="Frisvad J.C."/>
            <person name="Nielsen K.F."/>
            <person name="Lyhne E.K."/>
            <person name="Kogle M.E."/>
            <person name="Kuo A."/>
            <person name="Riley R."/>
            <person name="Clum A."/>
            <person name="Nolan M."/>
            <person name="Lipzen A."/>
            <person name="Salamov A."/>
            <person name="Henrissat B."/>
            <person name="Wiebenga A."/>
            <person name="De vries R.P."/>
            <person name="Grigoriev I.V."/>
            <person name="Mortensen U.H."/>
            <person name="Andersen M.R."/>
            <person name="Baker S.E."/>
        </authorList>
    </citation>
    <scope>NUCLEOTIDE SEQUENCE</scope>
    <source>
        <strain evidence="2">IBT 28561</strain>
    </source>
</reference>
<gene>
    <name evidence="2" type="ORF">P168DRAFT_279911</name>
</gene>
<feature type="compositionally biased region" description="Basic and acidic residues" evidence="1">
    <location>
        <begin position="306"/>
        <end position="317"/>
    </location>
</feature>
<feature type="compositionally biased region" description="Basic residues" evidence="1">
    <location>
        <begin position="208"/>
        <end position="217"/>
    </location>
</feature>
<keyword evidence="3" id="KW-1185">Reference proteome</keyword>
<dbReference type="VEuPathDB" id="FungiDB:P168DRAFT_279911"/>
<feature type="region of interest" description="Disordered" evidence="1">
    <location>
        <begin position="207"/>
        <end position="226"/>
    </location>
</feature>
<feature type="region of interest" description="Disordered" evidence="1">
    <location>
        <begin position="292"/>
        <end position="358"/>
    </location>
</feature>